<dbReference type="EMBL" id="NJIH01000003">
    <property type="protein sequence ID" value="OWT63783.1"/>
    <property type="molecule type" value="Genomic_DNA"/>
</dbReference>
<evidence type="ECO:0000313" key="2">
    <source>
        <dbReference type="EMBL" id="OWT63783.1"/>
    </source>
</evidence>
<sequence length="352" mass="38159">MMIIELRRWPLSWLIPILFPQINDTWSETMRTPMIAIGLVACTVFGSVQAAAYPNRPIKMVVAWAAGGGTDIPARVVADHLSKQLKVPVIVENRTGASGMIGSEYVARAAPDGYTIQYTVADSHSVDPHLFPNIPYDARHDFVPVAIIGYNPTVLIVNSHLGIETFPDFIRYAKAHPNKLTFSSWGLGSGGQVRMAVIMNETGIKLRHIPFKGSAPALQAVVGGHVDSMIVPASMAKPQADAGRVKMLAVDTQQRADLAPGVKTYAEQGYSYNLRFWQGILAPKNTPQAIVDTLNKAINASLSTPQAKADLHRIGIIRLSPGDGGPAATKAYMDEEYVRWGKVIKAAKISVQ</sequence>
<dbReference type="PANTHER" id="PTHR42928">
    <property type="entry name" value="TRICARBOXYLATE-BINDING PROTEIN"/>
    <property type="match status" value="1"/>
</dbReference>
<protein>
    <submittedName>
        <fullName evidence="2">ABC transporter substrate-binding protein</fullName>
    </submittedName>
</protein>
<organism evidence="2 3">
    <name type="scientific">Candidimonas nitroreducens</name>
    <dbReference type="NCBI Taxonomy" id="683354"/>
    <lineage>
        <taxon>Bacteria</taxon>
        <taxon>Pseudomonadati</taxon>
        <taxon>Pseudomonadota</taxon>
        <taxon>Betaproteobacteria</taxon>
        <taxon>Burkholderiales</taxon>
        <taxon>Alcaligenaceae</taxon>
        <taxon>Candidimonas</taxon>
    </lineage>
</organism>
<dbReference type="PIRSF" id="PIRSF017082">
    <property type="entry name" value="YflP"/>
    <property type="match status" value="1"/>
</dbReference>
<dbReference type="InterPro" id="IPR042100">
    <property type="entry name" value="Bug_dom1"/>
</dbReference>
<keyword evidence="3" id="KW-1185">Reference proteome</keyword>
<accession>A0A225MTJ5</accession>
<dbReference type="Gene3D" id="3.40.190.10">
    <property type="entry name" value="Periplasmic binding protein-like II"/>
    <property type="match status" value="1"/>
</dbReference>
<reference evidence="3" key="1">
    <citation type="submission" date="2017-06" db="EMBL/GenBank/DDBJ databases">
        <title>Herbaspirillum phytohormonus sp. nov., isolated from the root nodule of Robinia pseudoacacia in lead-zinc mine.</title>
        <authorList>
            <person name="Fan M."/>
            <person name="Lin Y."/>
        </authorList>
    </citation>
    <scope>NUCLEOTIDE SEQUENCE [LARGE SCALE GENOMIC DNA]</scope>
    <source>
        <strain evidence="3">SC-089</strain>
    </source>
</reference>
<dbReference type="Proteomes" id="UP000214603">
    <property type="component" value="Unassembled WGS sequence"/>
</dbReference>
<dbReference type="AlphaFoldDB" id="A0A225MTJ5"/>
<comment type="caution">
    <text evidence="2">The sequence shown here is derived from an EMBL/GenBank/DDBJ whole genome shotgun (WGS) entry which is preliminary data.</text>
</comment>
<gene>
    <name evidence="2" type="ORF">CEY11_05570</name>
</gene>
<dbReference type="SUPFAM" id="SSF53850">
    <property type="entry name" value="Periplasmic binding protein-like II"/>
    <property type="match status" value="1"/>
</dbReference>
<dbReference type="CDD" id="cd07012">
    <property type="entry name" value="PBP2_Bug_TTT"/>
    <property type="match status" value="1"/>
</dbReference>
<evidence type="ECO:0000313" key="3">
    <source>
        <dbReference type="Proteomes" id="UP000214603"/>
    </source>
</evidence>
<comment type="similarity">
    <text evidence="1">Belongs to the UPF0065 (bug) family.</text>
</comment>
<dbReference type="PANTHER" id="PTHR42928:SF5">
    <property type="entry name" value="BLR1237 PROTEIN"/>
    <property type="match status" value="1"/>
</dbReference>
<name>A0A225MTJ5_9BURK</name>
<dbReference type="InterPro" id="IPR005064">
    <property type="entry name" value="BUG"/>
</dbReference>
<evidence type="ECO:0000256" key="1">
    <source>
        <dbReference type="ARBA" id="ARBA00006987"/>
    </source>
</evidence>
<proteinExistence type="inferred from homology"/>
<dbReference type="Pfam" id="PF03401">
    <property type="entry name" value="TctC"/>
    <property type="match status" value="1"/>
</dbReference>
<dbReference type="Gene3D" id="3.40.190.150">
    <property type="entry name" value="Bordetella uptake gene, domain 1"/>
    <property type="match status" value="1"/>
</dbReference>